<protein>
    <submittedName>
        <fullName evidence="1">DUF4817 domain-containing protein</fullName>
    </submittedName>
</protein>
<evidence type="ECO:0000313" key="2">
    <source>
        <dbReference type="Proteomes" id="UP000478052"/>
    </source>
</evidence>
<sequence>MSYELTELLIIMMRVVGGDRDNQLALSVTTICTFYNICVEHYRGKTQWEMDEMKKKNTEREDVNTIGVLAAVSINPHASTRSIAQCTNISHNTVHRILKSNSYHPFKLHYVHGLKPSDPERRLTFISKMICLFDQDNDIISKIMWTDESRFDNNGIVNRHNSHFWSKTNPVWTRETNAQVRWSVNVWCGILNNTLIGPYFYDGTLSGQRYLEFLENTLPVLMECIPLQIRKTMWIQQDGAPAHNAKVVIDYLNQHFPQSWLGTRGPLEWPPRSPDLTPLDFFLWGYLKDNVYSEQSTSLNDLKERITKACKTVTSEMLKSVTSSILERYEKCTENN</sequence>
<evidence type="ECO:0000313" key="1">
    <source>
        <dbReference type="EMBL" id="KAF0744236.1"/>
    </source>
</evidence>
<accession>A0A6G0XUI9</accession>
<dbReference type="PANTHER" id="PTHR47326">
    <property type="entry name" value="TRANSPOSABLE ELEMENT TC3 TRANSPOSASE-LIKE PROTEIN"/>
    <property type="match status" value="1"/>
</dbReference>
<dbReference type="AlphaFoldDB" id="A0A6G0XUI9"/>
<name>A0A6G0XUI9_APHCR</name>
<dbReference type="InterPro" id="IPR036397">
    <property type="entry name" value="RNaseH_sf"/>
</dbReference>
<dbReference type="Proteomes" id="UP000478052">
    <property type="component" value="Unassembled WGS sequence"/>
</dbReference>
<dbReference type="EMBL" id="VUJU01007527">
    <property type="protein sequence ID" value="KAF0744236.1"/>
    <property type="molecule type" value="Genomic_DNA"/>
</dbReference>
<dbReference type="Gene3D" id="3.30.420.10">
    <property type="entry name" value="Ribonuclease H-like superfamily/Ribonuclease H"/>
    <property type="match status" value="1"/>
</dbReference>
<feature type="non-terminal residue" evidence="1">
    <location>
        <position position="336"/>
    </location>
</feature>
<reference evidence="1 2" key="1">
    <citation type="submission" date="2019-08" db="EMBL/GenBank/DDBJ databases">
        <title>Whole genome of Aphis craccivora.</title>
        <authorList>
            <person name="Voronova N.V."/>
            <person name="Shulinski R.S."/>
            <person name="Bandarenka Y.V."/>
            <person name="Zhorov D.G."/>
            <person name="Warner D."/>
        </authorList>
    </citation>
    <scope>NUCLEOTIDE SEQUENCE [LARGE SCALE GENOMIC DNA]</scope>
    <source>
        <strain evidence="1">180601</strain>
        <tissue evidence="1">Whole Body</tissue>
    </source>
</reference>
<organism evidence="1 2">
    <name type="scientific">Aphis craccivora</name>
    <name type="common">Cowpea aphid</name>
    <dbReference type="NCBI Taxonomy" id="307492"/>
    <lineage>
        <taxon>Eukaryota</taxon>
        <taxon>Metazoa</taxon>
        <taxon>Ecdysozoa</taxon>
        <taxon>Arthropoda</taxon>
        <taxon>Hexapoda</taxon>
        <taxon>Insecta</taxon>
        <taxon>Pterygota</taxon>
        <taxon>Neoptera</taxon>
        <taxon>Paraneoptera</taxon>
        <taxon>Hemiptera</taxon>
        <taxon>Sternorrhyncha</taxon>
        <taxon>Aphidomorpha</taxon>
        <taxon>Aphidoidea</taxon>
        <taxon>Aphididae</taxon>
        <taxon>Aphidini</taxon>
        <taxon>Aphis</taxon>
        <taxon>Aphis</taxon>
    </lineage>
</organism>
<dbReference type="PANTHER" id="PTHR47326:SF1">
    <property type="entry name" value="HTH PSQ-TYPE DOMAIN-CONTAINING PROTEIN"/>
    <property type="match status" value="1"/>
</dbReference>
<dbReference type="OrthoDB" id="10024802at2759"/>
<keyword evidence="2" id="KW-1185">Reference proteome</keyword>
<proteinExistence type="predicted"/>
<comment type="caution">
    <text evidence="1">The sequence shown here is derived from an EMBL/GenBank/DDBJ whole genome shotgun (WGS) entry which is preliminary data.</text>
</comment>
<gene>
    <name evidence="1" type="ORF">FWK35_00028580</name>
</gene>
<dbReference type="GO" id="GO:0003676">
    <property type="term" value="F:nucleic acid binding"/>
    <property type="evidence" value="ECO:0007669"/>
    <property type="project" value="InterPro"/>
</dbReference>